<feature type="chain" id="PRO_5034055237" description="DDE Tnp4 domain-containing protein" evidence="8">
    <location>
        <begin position="21"/>
        <end position="340"/>
    </location>
</feature>
<evidence type="ECO:0000256" key="6">
    <source>
        <dbReference type="ARBA" id="ARBA00022801"/>
    </source>
</evidence>
<keyword evidence="7" id="KW-0539">Nucleus</keyword>
<comment type="subcellular location">
    <subcellularLocation>
        <location evidence="2">Nucleus</location>
    </subcellularLocation>
</comment>
<keyword evidence="8" id="KW-0732">Signal</keyword>
<dbReference type="PANTHER" id="PTHR22930">
    <property type="match status" value="1"/>
</dbReference>
<dbReference type="GO" id="GO:0016787">
    <property type="term" value="F:hydrolase activity"/>
    <property type="evidence" value="ECO:0007669"/>
    <property type="project" value="UniProtKB-KW"/>
</dbReference>
<reference evidence="10" key="1">
    <citation type="submission" date="2025-08" db="UniProtKB">
        <authorList>
            <consortium name="Ensembl"/>
        </authorList>
    </citation>
    <scope>IDENTIFICATION</scope>
</reference>
<dbReference type="PANTHER" id="PTHR22930:SF237">
    <property type="entry name" value="SI:CH73-257C13.2"/>
    <property type="match status" value="1"/>
</dbReference>
<evidence type="ECO:0000256" key="7">
    <source>
        <dbReference type="ARBA" id="ARBA00023242"/>
    </source>
</evidence>
<proteinExistence type="inferred from homology"/>
<evidence type="ECO:0000256" key="8">
    <source>
        <dbReference type="SAM" id="SignalP"/>
    </source>
</evidence>
<dbReference type="Ensembl" id="ENSCCRT00020053603.1">
    <property type="protein sequence ID" value="ENSCCRP00020049173.1"/>
    <property type="gene ID" value="ENSCCRG00020021854.1"/>
</dbReference>
<dbReference type="AlphaFoldDB" id="A0A8C2F1B2"/>
<feature type="signal peptide" evidence="8">
    <location>
        <begin position="1"/>
        <end position="20"/>
    </location>
</feature>
<evidence type="ECO:0000256" key="2">
    <source>
        <dbReference type="ARBA" id="ARBA00004123"/>
    </source>
</evidence>
<dbReference type="InterPro" id="IPR027806">
    <property type="entry name" value="HARBI1_dom"/>
</dbReference>
<evidence type="ECO:0000256" key="1">
    <source>
        <dbReference type="ARBA" id="ARBA00001968"/>
    </source>
</evidence>
<dbReference type="GO" id="GO:0004518">
    <property type="term" value="F:nuclease activity"/>
    <property type="evidence" value="ECO:0007669"/>
    <property type="project" value="UniProtKB-KW"/>
</dbReference>
<dbReference type="Pfam" id="PF13359">
    <property type="entry name" value="DDE_Tnp_4"/>
    <property type="match status" value="1"/>
</dbReference>
<comment type="similarity">
    <text evidence="3">Belongs to the HARBI1 family.</text>
</comment>
<evidence type="ECO:0000259" key="9">
    <source>
        <dbReference type="Pfam" id="PF13359"/>
    </source>
</evidence>
<evidence type="ECO:0000256" key="3">
    <source>
        <dbReference type="ARBA" id="ARBA00006958"/>
    </source>
</evidence>
<evidence type="ECO:0000313" key="11">
    <source>
        <dbReference type="Proteomes" id="UP000694701"/>
    </source>
</evidence>
<keyword evidence="5" id="KW-0479">Metal-binding</keyword>
<comment type="cofactor">
    <cofactor evidence="1">
        <name>a divalent metal cation</name>
        <dbReference type="ChEBI" id="CHEBI:60240"/>
    </cofactor>
</comment>
<dbReference type="GO" id="GO:0046872">
    <property type="term" value="F:metal ion binding"/>
    <property type="evidence" value="ECO:0007669"/>
    <property type="project" value="UniProtKB-KW"/>
</dbReference>
<feature type="domain" description="DDE Tnp4" evidence="9">
    <location>
        <begin position="147"/>
        <end position="303"/>
    </location>
</feature>
<evidence type="ECO:0000256" key="5">
    <source>
        <dbReference type="ARBA" id="ARBA00022723"/>
    </source>
</evidence>
<dbReference type="GO" id="GO:0005634">
    <property type="term" value="C:nucleus"/>
    <property type="evidence" value="ECO:0007669"/>
    <property type="project" value="UniProtKB-SubCell"/>
</dbReference>
<evidence type="ECO:0000256" key="4">
    <source>
        <dbReference type="ARBA" id="ARBA00022722"/>
    </source>
</evidence>
<evidence type="ECO:0000313" key="10">
    <source>
        <dbReference type="Ensembl" id="ENSCCRP00020049173.1"/>
    </source>
</evidence>
<dbReference type="Proteomes" id="UP000694701">
    <property type="component" value="Unplaced"/>
</dbReference>
<name>A0A8C2F1B2_CYPCA</name>
<organism evidence="10 11">
    <name type="scientific">Cyprinus carpio</name>
    <name type="common">Common carp</name>
    <dbReference type="NCBI Taxonomy" id="7962"/>
    <lineage>
        <taxon>Eukaryota</taxon>
        <taxon>Metazoa</taxon>
        <taxon>Chordata</taxon>
        <taxon>Craniata</taxon>
        <taxon>Vertebrata</taxon>
        <taxon>Euteleostomi</taxon>
        <taxon>Actinopterygii</taxon>
        <taxon>Neopterygii</taxon>
        <taxon>Teleostei</taxon>
        <taxon>Ostariophysi</taxon>
        <taxon>Cypriniformes</taxon>
        <taxon>Cyprinidae</taxon>
        <taxon>Cyprininae</taxon>
        <taxon>Cyprinus</taxon>
    </lineage>
</organism>
<sequence length="340" mass="38747">MWSICTVLLSFKVISDFLEGMWRYVGKQNIMLGICNTPTPTHPNENSCVHDLINTLGPFYMNKQQTKVPLTNSILASLWTLSNQESYRGVADRFNITKSTVSTHLHEFCSLVITHLSHYISWPRGQALHISQLEFETAGFPKTVCAVDGCHIPIVKPHCENPVAYINRKQFYSVILTGFCDSQRRFCHVSVGHPGSWHDSRAFRLSEVGRLLEEDPHSLVPEGMHIIGDSAYPLSLQLMKPYRDNGHLTVRQRRFNRKLNSARVVIEHAFGILKSKFRRLRCLHMKKVKNISSAVTACCILHNICLKSSDQIEEDQQADVMEDDPYPPEIFFQTSFSASL</sequence>
<dbReference type="InterPro" id="IPR045249">
    <property type="entry name" value="HARBI1-like"/>
</dbReference>
<keyword evidence="4" id="KW-0540">Nuclease</keyword>
<keyword evidence="6" id="KW-0378">Hydrolase</keyword>
<accession>A0A8C2F1B2</accession>
<protein>
    <recommendedName>
        <fullName evidence="9">DDE Tnp4 domain-containing protein</fullName>
    </recommendedName>
</protein>